<sequence>MFFHRTAAESTVADIGNSLGVKPTDLWLPLAACIPLKKATTEPYNILDSTPLALLKKEENDLVFNRLLLLEMLKCTSHSEGLNLSIVPAEIPSEFEVFMKWCFSSSKRVAAGTTLLHRSITSADAAVEGSCFVKERPSRAKRPASGEAAGETPDQVSISASTIANTLMSAHDTRVRIKRSNADFNRRLQSYIAEGECRKSLESVDAVFRKTIEKLKTHAGDAPLHFVVAKEAREVFAAGVRWSRPDARVLHRVFRPDGGPDSSVFKDATRQLLFLFVDRIVYRPAPQIHGEPTTALDEERCTRMAAQLASYSKRGFRIVLLDHFPELHHGTAYALETTLRPLVDFYTKYCAPLHLTVAVLLSTVSNISATLHRDAFASFVLPQTGIYYYFISQLNASFEADPKFSIFVNPFSSETELHAIPRNEFCNHMAFQTISLEAFLEIK</sequence>
<dbReference type="EMBL" id="ATMH01007122">
    <property type="protein sequence ID" value="EPY24554.1"/>
    <property type="molecule type" value="Genomic_DNA"/>
</dbReference>
<accession>S9U6Z2</accession>
<protein>
    <submittedName>
        <fullName evidence="1">Uncharacterized protein</fullName>
    </submittedName>
</protein>
<dbReference type="Proteomes" id="UP000015354">
    <property type="component" value="Unassembled WGS sequence"/>
</dbReference>
<proteinExistence type="predicted"/>
<dbReference type="OrthoDB" id="277568at2759"/>
<comment type="caution">
    <text evidence="1">The sequence shown here is derived from an EMBL/GenBank/DDBJ whole genome shotgun (WGS) entry which is preliminary data.</text>
</comment>
<gene>
    <name evidence="1" type="ORF">STCU_07122</name>
</gene>
<reference evidence="1 2" key="1">
    <citation type="journal article" date="2013" name="PLoS ONE">
        <title>Predicting the Proteins of Angomonas deanei, Strigomonas culicis and Their Respective Endosymbionts Reveals New Aspects of the Trypanosomatidae Family.</title>
        <authorList>
            <person name="Motta M.C."/>
            <person name="Martins A.C."/>
            <person name="de Souza S.S."/>
            <person name="Catta-Preta C.M."/>
            <person name="Silva R."/>
            <person name="Klein C.C."/>
            <person name="de Almeida L.G."/>
            <person name="de Lima Cunha O."/>
            <person name="Ciapina L.P."/>
            <person name="Brocchi M."/>
            <person name="Colabardini A.C."/>
            <person name="de Araujo Lima B."/>
            <person name="Machado C.R."/>
            <person name="de Almeida Soares C.M."/>
            <person name="Probst C.M."/>
            <person name="de Menezes C.B."/>
            <person name="Thompson C.E."/>
            <person name="Bartholomeu D.C."/>
            <person name="Gradia D.F."/>
            <person name="Pavoni D.P."/>
            <person name="Grisard E.C."/>
            <person name="Fantinatti-Garboggini F."/>
            <person name="Marchini F.K."/>
            <person name="Rodrigues-Luiz G.F."/>
            <person name="Wagner G."/>
            <person name="Goldman G.H."/>
            <person name="Fietto J.L."/>
            <person name="Elias M.C."/>
            <person name="Goldman M.H."/>
            <person name="Sagot M.F."/>
            <person name="Pereira M."/>
            <person name="Stoco P.H."/>
            <person name="de Mendonca-Neto R.P."/>
            <person name="Teixeira S.M."/>
            <person name="Maciel T.E."/>
            <person name="de Oliveira Mendes T.A."/>
            <person name="Urmenyi T.P."/>
            <person name="de Souza W."/>
            <person name="Schenkman S."/>
            <person name="de Vasconcelos A.T."/>
        </authorList>
    </citation>
    <scope>NUCLEOTIDE SEQUENCE [LARGE SCALE GENOMIC DNA]</scope>
</reference>
<evidence type="ECO:0000313" key="2">
    <source>
        <dbReference type="Proteomes" id="UP000015354"/>
    </source>
</evidence>
<organism evidence="1 2">
    <name type="scientific">Strigomonas culicis</name>
    <dbReference type="NCBI Taxonomy" id="28005"/>
    <lineage>
        <taxon>Eukaryota</taxon>
        <taxon>Discoba</taxon>
        <taxon>Euglenozoa</taxon>
        <taxon>Kinetoplastea</taxon>
        <taxon>Metakinetoplastina</taxon>
        <taxon>Trypanosomatida</taxon>
        <taxon>Trypanosomatidae</taxon>
        <taxon>Strigomonadinae</taxon>
        <taxon>Strigomonas</taxon>
    </lineage>
</organism>
<dbReference type="AlphaFoldDB" id="S9U6Z2"/>
<name>S9U6Z2_9TRYP</name>
<evidence type="ECO:0000313" key="1">
    <source>
        <dbReference type="EMBL" id="EPY24554.1"/>
    </source>
</evidence>
<keyword evidence="2" id="KW-1185">Reference proteome</keyword>